<gene>
    <name evidence="3" type="ORF">EV420DRAFT_301210</name>
</gene>
<comment type="caution">
    <text evidence="3">The sequence shown here is derived from an EMBL/GenBank/DDBJ whole genome shotgun (WGS) entry which is preliminary data.</text>
</comment>
<feature type="region of interest" description="Disordered" evidence="1">
    <location>
        <begin position="266"/>
        <end position="343"/>
    </location>
</feature>
<evidence type="ECO:0000259" key="2">
    <source>
        <dbReference type="Pfam" id="PF25823"/>
    </source>
</evidence>
<keyword evidence="4" id="KW-1185">Reference proteome</keyword>
<feature type="domain" description="Ams2/SPT21 N-terminal" evidence="2">
    <location>
        <begin position="5"/>
        <end position="83"/>
    </location>
</feature>
<accession>A0AA39KDM4</accession>
<feature type="compositionally biased region" description="Polar residues" evidence="1">
    <location>
        <begin position="444"/>
        <end position="455"/>
    </location>
</feature>
<feature type="compositionally biased region" description="Low complexity" evidence="1">
    <location>
        <begin position="691"/>
        <end position="705"/>
    </location>
</feature>
<feature type="compositionally biased region" description="Low complexity" evidence="1">
    <location>
        <begin position="278"/>
        <end position="295"/>
    </location>
</feature>
<dbReference type="Pfam" id="PF25823">
    <property type="entry name" value="Ams2-SPT21_N"/>
    <property type="match status" value="1"/>
</dbReference>
<feature type="region of interest" description="Disordered" evidence="1">
    <location>
        <begin position="657"/>
        <end position="837"/>
    </location>
</feature>
<name>A0AA39KDM4_ARMTA</name>
<feature type="compositionally biased region" description="Pro residues" evidence="1">
    <location>
        <begin position="327"/>
        <end position="339"/>
    </location>
</feature>
<proteinExistence type="predicted"/>
<dbReference type="AlphaFoldDB" id="A0AA39KDM4"/>
<reference evidence="3" key="1">
    <citation type="submission" date="2023-06" db="EMBL/GenBank/DDBJ databases">
        <authorList>
            <consortium name="Lawrence Berkeley National Laboratory"/>
            <person name="Ahrendt S."/>
            <person name="Sahu N."/>
            <person name="Indic B."/>
            <person name="Wong-Bajracharya J."/>
            <person name="Merenyi Z."/>
            <person name="Ke H.-M."/>
            <person name="Monk M."/>
            <person name="Kocsube S."/>
            <person name="Drula E."/>
            <person name="Lipzen A."/>
            <person name="Balint B."/>
            <person name="Henrissat B."/>
            <person name="Andreopoulos B."/>
            <person name="Martin F.M."/>
            <person name="Harder C.B."/>
            <person name="Rigling D."/>
            <person name="Ford K.L."/>
            <person name="Foster G.D."/>
            <person name="Pangilinan J."/>
            <person name="Papanicolaou A."/>
            <person name="Barry K."/>
            <person name="LaButti K."/>
            <person name="Viragh M."/>
            <person name="Koriabine M."/>
            <person name="Yan M."/>
            <person name="Riley R."/>
            <person name="Champramary S."/>
            <person name="Plett K.L."/>
            <person name="Tsai I.J."/>
            <person name="Slot J."/>
            <person name="Sipos G."/>
            <person name="Plett J."/>
            <person name="Nagy L.G."/>
            <person name="Grigoriev I.V."/>
        </authorList>
    </citation>
    <scope>NUCLEOTIDE SEQUENCE</scope>
    <source>
        <strain evidence="3">CCBAS 213</strain>
    </source>
</reference>
<feature type="compositionally biased region" description="Basic and acidic residues" evidence="1">
    <location>
        <begin position="484"/>
        <end position="497"/>
    </location>
</feature>
<dbReference type="InterPro" id="IPR042403">
    <property type="entry name" value="Spt21/Ams2"/>
</dbReference>
<dbReference type="Proteomes" id="UP001175211">
    <property type="component" value="Unassembled WGS sequence"/>
</dbReference>
<dbReference type="PANTHER" id="PTHR39147">
    <property type="entry name" value="PROTEIN SPT21"/>
    <property type="match status" value="1"/>
</dbReference>
<feature type="region of interest" description="Disordered" evidence="1">
    <location>
        <begin position="220"/>
        <end position="240"/>
    </location>
</feature>
<feature type="compositionally biased region" description="Basic and acidic residues" evidence="1">
    <location>
        <begin position="755"/>
        <end position="767"/>
    </location>
</feature>
<organism evidence="3 4">
    <name type="scientific">Armillaria tabescens</name>
    <name type="common">Ringless honey mushroom</name>
    <name type="synonym">Agaricus tabescens</name>
    <dbReference type="NCBI Taxonomy" id="1929756"/>
    <lineage>
        <taxon>Eukaryota</taxon>
        <taxon>Fungi</taxon>
        <taxon>Dikarya</taxon>
        <taxon>Basidiomycota</taxon>
        <taxon>Agaricomycotina</taxon>
        <taxon>Agaricomycetes</taxon>
        <taxon>Agaricomycetidae</taxon>
        <taxon>Agaricales</taxon>
        <taxon>Marasmiineae</taxon>
        <taxon>Physalacriaceae</taxon>
        <taxon>Desarmillaria</taxon>
    </lineage>
</organism>
<dbReference type="PANTHER" id="PTHR39147:SF1">
    <property type="entry name" value="PROTEIN SPT21"/>
    <property type="match status" value="1"/>
</dbReference>
<feature type="compositionally biased region" description="Acidic residues" evidence="1">
    <location>
        <begin position="810"/>
        <end position="825"/>
    </location>
</feature>
<dbReference type="RefSeq" id="XP_060331283.1">
    <property type="nucleotide sequence ID" value="XM_060481589.1"/>
</dbReference>
<feature type="compositionally biased region" description="Basic and acidic residues" evidence="1">
    <location>
        <begin position="577"/>
        <end position="606"/>
    </location>
</feature>
<dbReference type="EMBL" id="JAUEPS010000015">
    <property type="protein sequence ID" value="KAK0459057.1"/>
    <property type="molecule type" value="Genomic_DNA"/>
</dbReference>
<evidence type="ECO:0000313" key="4">
    <source>
        <dbReference type="Proteomes" id="UP001175211"/>
    </source>
</evidence>
<evidence type="ECO:0000256" key="1">
    <source>
        <dbReference type="SAM" id="MobiDB-lite"/>
    </source>
</evidence>
<evidence type="ECO:0000313" key="3">
    <source>
        <dbReference type="EMBL" id="KAK0459057.1"/>
    </source>
</evidence>
<feature type="compositionally biased region" description="Polar residues" evidence="1">
    <location>
        <begin position="467"/>
        <end position="479"/>
    </location>
</feature>
<feature type="region of interest" description="Disordered" evidence="1">
    <location>
        <begin position="395"/>
        <end position="641"/>
    </location>
</feature>
<dbReference type="GeneID" id="85365137"/>
<feature type="compositionally biased region" description="Basic residues" evidence="1">
    <location>
        <begin position="296"/>
        <end position="305"/>
    </location>
</feature>
<feature type="compositionally biased region" description="Polar residues" evidence="1">
    <location>
        <begin position="657"/>
        <end position="670"/>
    </location>
</feature>
<dbReference type="InterPro" id="IPR057725">
    <property type="entry name" value="Ams2-SPT21_N"/>
</dbReference>
<protein>
    <recommendedName>
        <fullName evidence="2">Ams2/SPT21 N-terminal domain-containing protein</fullName>
    </recommendedName>
</protein>
<sequence>MEKRVLRVLYTVNNSPQYILARSPRPVTVSLLQPTNGQHSGGIGYASVSLKACIETICTTSPELLQSDNRDFSVYVLDPLESESAPGLVNIPNEAEGSKMNEGQVRGVAVGLGLMSWALAAEGEEALVNGTLTRTGSGQEALEVVFALRETARIEKASFPAAIQSWNKKSVKAQGKQPEVDTAATIAAILNRPKKPRTTKNVDTLQSLPESERIYRSSSVYIGPPKKKPPNSTTFARAFSTPAPAPTASLTLAATHTDTTVLSSTATPIVAPTPPAIPTSTAPTPGPSTISSSSITKKKKTKRRNQSPDGPLYTRTTLFKRTVSEPLPGPSAMPAPPTPSLTDIFSQLASTPANSTQNAALLATINAIDSGKGIDDNPALVQALQDLVTAWQVAPPPEPGRMAPLQPSNHRIPSDDDAVVIDKENVNPSPFRRRVGQDVKDSKPSQTSAVPQRTSLGGYLHTDENSRPTQRATESNGGSISRKRTLDEFMEDRESHSERHRRPTSHNVVPFSSPPRPRLSQTEPGGSRGRPIFIPDSPQAPKIAASSPVRDGTQSTARRKYVVPDWARTDTAMQPRLSEDARRVLKEAEDKKQAEREEKRRLERERRRTGRAQGRQPRENAENDAPTSATNVKSSSPPRPVAAVSTNFAMVSTACENHSVSSLLTKSRSQTPPPSQDMAPPCTPPRRKSLDTPSTPFSSSLFTPLADSWKSPLVSPSTSPSYGAKGKLSSQEKDLSEELESAFEELNSLPPSSVPDEHSESSPDTEHQPIPSDTKQFWQGLPPSSPLQPSSPLEDVDDDSDREIPIATSDAEDGDGDEEDTDIDMESQPLSSTPKEVIPLPTDLPASGENSTAVPPWQDQQPSEDMDMFDMFTNVDYGNSTTFAPEGLDLTEFMESMKPLIQNQLDISPNGQGSFDFNWLDSGEGDLDHSQLAASVQELFSGCLM</sequence>